<gene>
    <name evidence="3" type="ORF">ACFQKB_33025</name>
</gene>
<dbReference type="InterPro" id="IPR005183">
    <property type="entry name" value="DUF305_CopM-like"/>
</dbReference>
<reference evidence="4" key="1">
    <citation type="journal article" date="2019" name="Int. J. Syst. Evol. Microbiol.">
        <title>The Global Catalogue of Microorganisms (GCM) 10K type strain sequencing project: providing services to taxonomists for standard genome sequencing and annotation.</title>
        <authorList>
            <consortium name="The Broad Institute Genomics Platform"/>
            <consortium name="The Broad Institute Genome Sequencing Center for Infectious Disease"/>
            <person name="Wu L."/>
            <person name="Ma J."/>
        </authorList>
    </citation>
    <scope>NUCLEOTIDE SEQUENCE [LARGE SCALE GENOMIC DNA]</scope>
    <source>
        <strain evidence="4">JCM 3369</strain>
    </source>
</reference>
<accession>A0ABW2CU76</accession>
<feature type="chain" id="PRO_5047382909" evidence="1">
    <location>
        <begin position="23"/>
        <end position="192"/>
    </location>
</feature>
<protein>
    <submittedName>
        <fullName evidence="3">DUF305 domain-containing protein</fullName>
    </submittedName>
</protein>
<comment type="caution">
    <text evidence="3">The sequence shown here is derived from an EMBL/GenBank/DDBJ whole genome shotgun (WGS) entry which is preliminary data.</text>
</comment>
<proteinExistence type="predicted"/>
<keyword evidence="1" id="KW-0732">Signal</keyword>
<organism evidence="3 4">
    <name type="scientific">Actinomadura yumaensis</name>
    <dbReference type="NCBI Taxonomy" id="111807"/>
    <lineage>
        <taxon>Bacteria</taxon>
        <taxon>Bacillati</taxon>
        <taxon>Actinomycetota</taxon>
        <taxon>Actinomycetes</taxon>
        <taxon>Streptosporangiales</taxon>
        <taxon>Thermomonosporaceae</taxon>
        <taxon>Actinomadura</taxon>
    </lineage>
</organism>
<dbReference type="Gene3D" id="1.20.1260.10">
    <property type="match status" value="1"/>
</dbReference>
<evidence type="ECO:0000256" key="1">
    <source>
        <dbReference type="SAM" id="SignalP"/>
    </source>
</evidence>
<name>A0ABW2CU76_9ACTN</name>
<dbReference type="EMBL" id="JBHSXS010000029">
    <property type="protein sequence ID" value="MFC6884623.1"/>
    <property type="molecule type" value="Genomic_DNA"/>
</dbReference>
<feature type="domain" description="DUF305" evidence="2">
    <location>
        <begin position="38"/>
        <end position="181"/>
    </location>
</feature>
<evidence type="ECO:0000313" key="3">
    <source>
        <dbReference type="EMBL" id="MFC6884623.1"/>
    </source>
</evidence>
<dbReference type="InterPro" id="IPR012347">
    <property type="entry name" value="Ferritin-like"/>
</dbReference>
<feature type="signal peptide" evidence="1">
    <location>
        <begin position="1"/>
        <end position="22"/>
    </location>
</feature>
<keyword evidence="4" id="KW-1185">Reference proteome</keyword>
<dbReference type="Proteomes" id="UP001596380">
    <property type="component" value="Unassembled WGS sequence"/>
</dbReference>
<evidence type="ECO:0000313" key="4">
    <source>
        <dbReference type="Proteomes" id="UP001596380"/>
    </source>
</evidence>
<dbReference type="PANTHER" id="PTHR36933:SF1">
    <property type="entry name" value="SLL0788 PROTEIN"/>
    <property type="match status" value="1"/>
</dbReference>
<dbReference type="RefSeq" id="WP_378063841.1">
    <property type="nucleotide sequence ID" value="NZ_JBHSXS010000029.1"/>
</dbReference>
<dbReference type="Pfam" id="PF03713">
    <property type="entry name" value="DUF305"/>
    <property type="match status" value="1"/>
</dbReference>
<evidence type="ECO:0000259" key="2">
    <source>
        <dbReference type="Pfam" id="PF03713"/>
    </source>
</evidence>
<dbReference type="PANTHER" id="PTHR36933">
    <property type="entry name" value="SLL0788 PROTEIN"/>
    <property type="match status" value="1"/>
</dbReference>
<sequence length="192" mass="20569">MRYAVLGLAAACALLLAVQCGARGSGGAGPGRSFNGTDVMVLQMLVPHHGQGVRIARLARGRPVRPQVATLAAAIESTQVGEVRAMAGWLRGWRRPPTAPAHDHAAHGGMPMTPEREIAALAASRDAGFERRFLNVLIGHQDDALQIARLETRSGRNARARELAWRIDASRTAQIKQMVAFLNPGKPVPPQK</sequence>